<gene>
    <name evidence="1" type="ORF">UY40_C0004G0004</name>
</gene>
<sequence>MVATGFGPNCSGCMFFCTVEEHQKPNGVTIRQINEKAGDIWCGWAGGSPRPQTENYPVCNFQPRSIPHHLAAANSGLVVSRAQLADWNDIHREAVGTGDY</sequence>
<dbReference type="Proteomes" id="UP000034119">
    <property type="component" value="Unassembled WGS sequence"/>
</dbReference>
<name>A0A0G1VIG2_9BACT</name>
<dbReference type="AlphaFoldDB" id="A0A0G1VIG2"/>
<reference evidence="1 2" key="1">
    <citation type="journal article" date="2015" name="Nature">
        <title>rRNA introns, odd ribosomes, and small enigmatic genomes across a large radiation of phyla.</title>
        <authorList>
            <person name="Brown C.T."/>
            <person name="Hug L.A."/>
            <person name="Thomas B.C."/>
            <person name="Sharon I."/>
            <person name="Castelle C.J."/>
            <person name="Singh A."/>
            <person name="Wilkins M.J."/>
            <person name="Williams K.H."/>
            <person name="Banfield J.F."/>
        </authorList>
    </citation>
    <scope>NUCLEOTIDE SEQUENCE [LARGE SCALE GENOMIC DNA]</scope>
</reference>
<protein>
    <submittedName>
        <fullName evidence="1">Uncharacterized protein</fullName>
    </submittedName>
</protein>
<evidence type="ECO:0000313" key="2">
    <source>
        <dbReference type="Proteomes" id="UP000034119"/>
    </source>
</evidence>
<comment type="caution">
    <text evidence="1">The sequence shown here is derived from an EMBL/GenBank/DDBJ whole genome shotgun (WGS) entry which is preliminary data.</text>
</comment>
<accession>A0A0G1VIG2</accession>
<evidence type="ECO:0000313" key="1">
    <source>
        <dbReference type="EMBL" id="KKW06020.1"/>
    </source>
</evidence>
<dbReference type="STRING" id="1618342.UY40_C0004G0004"/>
<dbReference type="EMBL" id="LCPW01000004">
    <property type="protein sequence ID" value="KKW06020.1"/>
    <property type="molecule type" value="Genomic_DNA"/>
</dbReference>
<proteinExistence type="predicted"/>
<organism evidence="1 2">
    <name type="scientific">candidate division CPR1 bacterium GW2011_GWC1_49_13</name>
    <dbReference type="NCBI Taxonomy" id="1618342"/>
    <lineage>
        <taxon>Bacteria</taxon>
        <taxon>candidate division CPR1</taxon>
    </lineage>
</organism>